<evidence type="ECO:0000313" key="2">
    <source>
        <dbReference type="Proteomes" id="UP000499080"/>
    </source>
</evidence>
<dbReference type="EMBL" id="BGPR01006149">
    <property type="protein sequence ID" value="GBN16431.1"/>
    <property type="molecule type" value="Genomic_DNA"/>
</dbReference>
<evidence type="ECO:0000313" key="1">
    <source>
        <dbReference type="EMBL" id="GBN16431.1"/>
    </source>
</evidence>
<keyword evidence="2" id="KW-1185">Reference proteome</keyword>
<comment type="caution">
    <text evidence="1">The sequence shown here is derived from an EMBL/GenBank/DDBJ whole genome shotgun (WGS) entry which is preliminary data.</text>
</comment>
<dbReference type="AlphaFoldDB" id="A0A4Y2LNV4"/>
<accession>A0A4Y2LNV4</accession>
<name>A0A4Y2LNV4_ARAVE</name>
<gene>
    <name evidence="1" type="ORF">AVEN_205335_1</name>
</gene>
<reference evidence="1 2" key="1">
    <citation type="journal article" date="2019" name="Sci. Rep.">
        <title>Orb-weaving spider Araneus ventricosus genome elucidates the spidroin gene catalogue.</title>
        <authorList>
            <person name="Kono N."/>
            <person name="Nakamura H."/>
            <person name="Ohtoshi R."/>
            <person name="Moran D.A.P."/>
            <person name="Shinohara A."/>
            <person name="Yoshida Y."/>
            <person name="Fujiwara M."/>
            <person name="Mori M."/>
            <person name="Tomita M."/>
            <person name="Arakawa K."/>
        </authorList>
    </citation>
    <scope>NUCLEOTIDE SEQUENCE [LARGE SCALE GENOMIC DNA]</scope>
</reference>
<proteinExistence type="predicted"/>
<dbReference type="Proteomes" id="UP000499080">
    <property type="component" value="Unassembled WGS sequence"/>
</dbReference>
<organism evidence="1 2">
    <name type="scientific">Araneus ventricosus</name>
    <name type="common">Orbweaver spider</name>
    <name type="synonym">Epeira ventricosa</name>
    <dbReference type="NCBI Taxonomy" id="182803"/>
    <lineage>
        <taxon>Eukaryota</taxon>
        <taxon>Metazoa</taxon>
        <taxon>Ecdysozoa</taxon>
        <taxon>Arthropoda</taxon>
        <taxon>Chelicerata</taxon>
        <taxon>Arachnida</taxon>
        <taxon>Araneae</taxon>
        <taxon>Araneomorphae</taxon>
        <taxon>Entelegynae</taxon>
        <taxon>Araneoidea</taxon>
        <taxon>Araneidae</taxon>
        <taxon>Araneus</taxon>
    </lineage>
</organism>
<protein>
    <submittedName>
        <fullName evidence="1">Uncharacterized protein</fullName>
    </submittedName>
</protein>
<sequence>MELCARSSISVHTVHSSISVHTVRSSISVHTVRSSKSVHTVRSSIREVHVGQFNVKILILLPRESVRKCQLPAESPFTRPSVQRPLPHDEGISDPAILCDSDLSLCSLHPLQVCRKLANHPV</sequence>